<protein>
    <submittedName>
        <fullName evidence="2">Uncharacterized protein</fullName>
    </submittedName>
</protein>
<feature type="chain" id="PRO_5039198997" evidence="1">
    <location>
        <begin position="18"/>
        <end position="109"/>
    </location>
</feature>
<evidence type="ECO:0000256" key="1">
    <source>
        <dbReference type="SAM" id="SignalP"/>
    </source>
</evidence>
<evidence type="ECO:0000313" key="3">
    <source>
        <dbReference type="Proteomes" id="UP000821837"/>
    </source>
</evidence>
<comment type="caution">
    <text evidence="2">The sequence shown here is derived from an EMBL/GenBank/DDBJ whole genome shotgun (WGS) entry which is preliminary data.</text>
</comment>
<organism evidence="2 3">
    <name type="scientific">Rhipicephalus sanguineus</name>
    <name type="common">Brown dog tick</name>
    <name type="synonym">Ixodes sanguineus</name>
    <dbReference type="NCBI Taxonomy" id="34632"/>
    <lineage>
        <taxon>Eukaryota</taxon>
        <taxon>Metazoa</taxon>
        <taxon>Ecdysozoa</taxon>
        <taxon>Arthropoda</taxon>
        <taxon>Chelicerata</taxon>
        <taxon>Arachnida</taxon>
        <taxon>Acari</taxon>
        <taxon>Parasitiformes</taxon>
        <taxon>Ixodida</taxon>
        <taxon>Ixodoidea</taxon>
        <taxon>Ixodidae</taxon>
        <taxon>Rhipicephalinae</taxon>
        <taxon>Rhipicephalus</taxon>
        <taxon>Rhipicephalus</taxon>
    </lineage>
</organism>
<name>A0A9D4QA16_RHISA</name>
<gene>
    <name evidence="2" type="ORF">HPB52_012876</name>
</gene>
<proteinExistence type="predicted"/>
<sequence>MSHPSQIFIFLVNPCLTTTTTAPTTTTTKATTASCYDSCDKQCLARDCGGEPAAECRKRRPHDDLVELTTFTLTSEMSVLFPYEPDSSSAFTYCATICANVRHKRSGDS</sequence>
<dbReference type="EMBL" id="JABSTV010001247">
    <property type="protein sequence ID" value="KAH7972517.1"/>
    <property type="molecule type" value="Genomic_DNA"/>
</dbReference>
<evidence type="ECO:0000313" key="2">
    <source>
        <dbReference type="EMBL" id="KAH7972517.1"/>
    </source>
</evidence>
<dbReference type="Proteomes" id="UP000821837">
    <property type="component" value="Chromosome 11"/>
</dbReference>
<keyword evidence="1" id="KW-0732">Signal</keyword>
<feature type="signal peptide" evidence="1">
    <location>
        <begin position="1"/>
        <end position="17"/>
    </location>
</feature>
<reference evidence="2" key="1">
    <citation type="journal article" date="2020" name="Cell">
        <title>Large-Scale Comparative Analyses of Tick Genomes Elucidate Their Genetic Diversity and Vector Capacities.</title>
        <authorList>
            <consortium name="Tick Genome and Microbiome Consortium (TIGMIC)"/>
            <person name="Jia N."/>
            <person name="Wang J."/>
            <person name="Shi W."/>
            <person name="Du L."/>
            <person name="Sun Y."/>
            <person name="Zhan W."/>
            <person name="Jiang J.F."/>
            <person name="Wang Q."/>
            <person name="Zhang B."/>
            <person name="Ji P."/>
            <person name="Bell-Sakyi L."/>
            <person name="Cui X.M."/>
            <person name="Yuan T.T."/>
            <person name="Jiang B.G."/>
            <person name="Yang W.F."/>
            <person name="Lam T.T."/>
            <person name="Chang Q.C."/>
            <person name="Ding S.J."/>
            <person name="Wang X.J."/>
            <person name="Zhu J.G."/>
            <person name="Ruan X.D."/>
            <person name="Zhao L."/>
            <person name="Wei J.T."/>
            <person name="Ye R.Z."/>
            <person name="Que T.C."/>
            <person name="Du C.H."/>
            <person name="Zhou Y.H."/>
            <person name="Cheng J.X."/>
            <person name="Dai P.F."/>
            <person name="Guo W.B."/>
            <person name="Han X.H."/>
            <person name="Huang E.J."/>
            <person name="Li L.F."/>
            <person name="Wei W."/>
            <person name="Gao Y.C."/>
            <person name="Liu J.Z."/>
            <person name="Shao H.Z."/>
            <person name="Wang X."/>
            <person name="Wang C.C."/>
            <person name="Yang T.C."/>
            <person name="Huo Q.B."/>
            <person name="Li W."/>
            <person name="Chen H.Y."/>
            <person name="Chen S.E."/>
            <person name="Zhou L.G."/>
            <person name="Ni X.B."/>
            <person name="Tian J.H."/>
            <person name="Sheng Y."/>
            <person name="Liu T."/>
            <person name="Pan Y.S."/>
            <person name="Xia L.Y."/>
            <person name="Li J."/>
            <person name="Zhao F."/>
            <person name="Cao W.C."/>
        </authorList>
    </citation>
    <scope>NUCLEOTIDE SEQUENCE</scope>
    <source>
        <strain evidence="2">Rsan-2018</strain>
    </source>
</reference>
<accession>A0A9D4QA16</accession>
<dbReference type="AlphaFoldDB" id="A0A9D4QA16"/>
<keyword evidence="3" id="KW-1185">Reference proteome</keyword>
<reference evidence="2" key="2">
    <citation type="submission" date="2021-09" db="EMBL/GenBank/DDBJ databases">
        <authorList>
            <person name="Jia N."/>
            <person name="Wang J."/>
            <person name="Shi W."/>
            <person name="Du L."/>
            <person name="Sun Y."/>
            <person name="Zhan W."/>
            <person name="Jiang J."/>
            <person name="Wang Q."/>
            <person name="Zhang B."/>
            <person name="Ji P."/>
            <person name="Sakyi L.B."/>
            <person name="Cui X."/>
            <person name="Yuan T."/>
            <person name="Jiang B."/>
            <person name="Yang W."/>
            <person name="Lam T.T.-Y."/>
            <person name="Chang Q."/>
            <person name="Ding S."/>
            <person name="Wang X."/>
            <person name="Zhu J."/>
            <person name="Ruan X."/>
            <person name="Zhao L."/>
            <person name="Wei J."/>
            <person name="Que T."/>
            <person name="Du C."/>
            <person name="Cheng J."/>
            <person name="Dai P."/>
            <person name="Han X."/>
            <person name="Huang E."/>
            <person name="Gao Y."/>
            <person name="Liu J."/>
            <person name="Shao H."/>
            <person name="Ye R."/>
            <person name="Li L."/>
            <person name="Wei W."/>
            <person name="Wang X."/>
            <person name="Wang C."/>
            <person name="Huo Q."/>
            <person name="Li W."/>
            <person name="Guo W."/>
            <person name="Chen H."/>
            <person name="Chen S."/>
            <person name="Zhou L."/>
            <person name="Zhou L."/>
            <person name="Ni X."/>
            <person name="Tian J."/>
            <person name="Zhou Y."/>
            <person name="Sheng Y."/>
            <person name="Liu T."/>
            <person name="Pan Y."/>
            <person name="Xia L."/>
            <person name="Li J."/>
            <person name="Zhao F."/>
            <person name="Cao W."/>
        </authorList>
    </citation>
    <scope>NUCLEOTIDE SEQUENCE</scope>
    <source>
        <strain evidence="2">Rsan-2018</strain>
        <tissue evidence="2">Larvae</tissue>
    </source>
</reference>